<keyword evidence="3" id="KW-1185">Reference proteome</keyword>
<dbReference type="AlphaFoldDB" id="A0A1S3BXV1"/>
<dbReference type="GeneID" id="103494617"/>
<feature type="compositionally biased region" description="Acidic residues" evidence="1">
    <location>
        <begin position="141"/>
        <end position="157"/>
    </location>
</feature>
<evidence type="ECO:0000256" key="1">
    <source>
        <dbReference type="SAM" id="MobiDB-lite"/>
    </source>
</evidence>
<dbReference type="InterPro" id="IPR051105">
    <property type="entry name" value="WWC/KIBRA_Hippo_Reg"/>
</dbReference>
<name>A0A1S3BXV1_CUCME</name>
<proteinExistence type="predicted"/>
<feature type="region of interest" description="Disordered" evidence="1">
    <location>
        <begin position="141"/>
        <end position="164"/>
    </location>
</feature>
<dbReference type="InterPro" id="IPR036020">
    <property type="entry name" value="WW_dom_sf"/>
</dbReference>
<accession>A0A1S3BXV1</accession>
<dbReference type="KEGG" id="cmo:103494617"/>
<dbReference type="eggNOG" id="ENOG502RXWN">
    <property type="taxonomic scope" value="Eukaryota"/>
</dbReference>
<feature type="compositionally biased region" description="Low complexity" evidence="1">
    <location>
        <begin position="43"/>
        <end position="63"/>
    </location>
</feature>
<feature type="domain" description="GIR1-like zinc ribbon" evidence="2">
    <location>
        <begin position="187"/>
        <end position="219"/>
    </location>
</feature>
<dbReference type="SUPFAM" id="SSF51045">
    <property type="entry name" value="WW domain"/>
    <property type="match status" value="1"/>
</dbReference>
<feature type="compositionally biased region" description="Basic residues" evidence="1">
    <location>
        <begin position="32"/>
        <end position="42"/>
    </location>
</feature>
<dbReference type="Pfam" id="PF24747">
    <property type="entry name" value="Zn-ribbon_GIR1"/>
    <property type="match status" value="1"/>
</dbReference>
<feature type="region of interest" description="Disordered" evidence="1">
    <location>
        <begin position="32"/>
        <end position="70"/>
    </location>
</feature>
<gene>
    <name evidence="4" type="primary">LOC103494617</name>
</gene>
<dbReference type="Gene3D" id="2.20.70.10">
    <property type="match status" value="1"/>
</dbReference>
<protein>
    <submittedName>
        <fullName evidence="4">Protein CURLY FLAG LEAF 1-like</fullName>
    </submittedName>
</protein>
<dbReference type="Proteomes" id="UP001652600">
    <property type="component" value="Chromosome 7"/>
</dbReference>
<dbReference type="InterPro" id="IPR056440">
    <property type="entry name" value="Zn-ribbon_GIR1"/>
</dbReference>
<sequence length="228" mass="26615">MREMSSSRVAKMGTITEALECSLQKCSLTHNHHHHHHHHHQTHQQPLISSSFSSSSSSSSSSSIHQHHHQSTSLDLNSHLSLPYHWEQCLDLKTGEIYYINWRNGMKAKEDPRSTIIDEDYQDDEYSEDYCYYYSDDNHEEEEEDDDISSYDSEESSTESTNMMMMKKKKKKKTFVVEEGEEEKDVLVVGGCKRCLMYFMVPKHLQDCPKCNNGQLLHFDRSQNHIIP</sequence>
<dbReference type="PANTHER" id="PTHR14791">
    <property type="entry name" value="BOMB/KIRA PROTEINS"/>
    <property type="match status" value="1"/>
</dbReference>
<organism evidence="3 4">
    <name type="scientific">Cucumis melo</name>
    <name type="common">Muskmelon</name>
    <dbReference type="NCBI Taxonomy" id="3656"/>
    <lineage>
        <taxon>Eukaryota</taxon>
        <taxon>Viridiplantae</taxon>
        <taxon>Streptophyta</taxon>
        <taxon>Embryophyta</taxon>
        <taxon>Tracheophyta</taxon>
        <taxon>Spermatophyta</taxon>
        <taxon>Magnoliopsida</taxon>
        <taxon>eudicotyledons</taxon>
        <taxon>Gunneridae</taxon>
        <taxon>Pentapetalae</taxon>
        <taxon>rosids</taxon>
        <taxon>fabids</taxon>
        <taxon>Cucurbitales</taxon>
        <taxon>Cucurbitaceae</taxon>
        <taxon>Benincaseae</taxon>
        <taxon>Cucumis</taxon>
    </lineage>
</organism>
<evidence type="ECO:0000313" key="4">
    <source>
        <dbReference type="RefSeq" id="XP_008454114.2"/>
    </source>
</evidence>
<reference evidence="4" key="1">
    <citation type="submission" date="2025-08" db="UniProtKB">
        <authorList>
            <consortium name="RefSeq"/>
        </authorList>
    </citation>
    <scope>IDENTIFICATION</scope>
    <source>
        <tissue evidence="4">Stem</tissue>
    </source>
</reference>
<dbReference type="PANTHER" id="PTHR14791:SF29">
    <property type="entry name" value="PROTEIN KIBRA"/>
    <property type="match status" value="1"/>
</dbReference>
<evidence type="ECO:0000313" key="3">
    <source>
        <dbReference type="Proteomes" id="UP001652600"/>
    </source>
</evidence>
<dbReference type="InParanoid" id="A0A1S3BXV1"/>
<dbReference type="RefSeq" id="XP_008454114.2">
    <property type="nucleotide sequence ID" value="XM_008455892.3"/>
</dbReference>
<evidence type="ECO:0000259" key="2">
    <source>
        <dbReference type="Pfam" id="PF24747"/>
    </source>
</evidence>